<evidence type="ECO:0000313" key="10">
    <source>
        <dbReference type="Proteomes" id="UP000295818"/>
    </source>
</evidence>
<reference evidence="9 10" key="1">
    <citation type="journal article" date="2015" name="Stand. Genomic Sci.">
        <title>Genomic Encyclopedia of Bacterial and Archaeal Type Strains, Phase III: the genomes of soil and plant-associated and newly described type strains.</title>
        <authorList>
            <person name="Whitman W.B."/>
            <person name="Woyke T."/>
            <person name="Klenk H.P."/>
            <person name="Zhou Y."/>
            <person name="Lilburn T.G."/>
            <person name="Beck B.J."/>
            <person name="De Vos P."/>
            <person name="Vandamme P."/>
            <person name="Eisen J.A."/>
            <person name="Garrity G."/>
            <person name="Hugenholtz P."/>
            <person name="Kyrpides N.C."/>
        </authorList>
    </citation>
    <scope>NUCLEOTIDE SEQUENCE [LARGE SCALE GENOMIC DNA]</scope>
    <source>
        <strain evidence="9 10">VKM Ac-2538</strain>
    </source>
</reference>
<accession>A0ABY2BAX5</accession>
<dbReference type="Gene3D" id="1.20.1250.20">
    <property type="entry name" value="MFS general substrate transporter like domains"/>
    <property type="match status" value="1"/>
</dbReference>
<dbReference type="SUPFAM" id="SSF103473">
    <property type="entry name" value="MFS general substrate transporter"/>
    <property type="match status" value="1"/>
</dbReference>
<evidence type="ECO:0000256" key="6">
    <source>
        <dbReference type="SAM" id="MobiDB-lite"/>
    </source>
</evidence>
<sequence length="434" mass="46272">MTSGQGILSHPDFRRLWTADLLSQLGIRLGMTAAPLLAVITLNATTLQVSLLRTCETAAWLLLGLFAGAWIDRMRCLPVLVIADLGRALLFASIPVAAWFGVLTLTQLYVVLGLAGLLTVMFDVAHNAYPPRLLAPEQLLPANAKLAGNHSIAAVVGAGAGGFLVQWLTAAVTLGLNAVTFLWSALWLRSIRTPEPRPAPAEQPDLRREIGEGLHYVFGHPLLRPIVLNTTTTMLFQAASGAVMIVFLVREIHLSPSAIGLLSMIGLLGALVASWFTERLSAWLGDARALLIASVGIGVAFTLQALTGPGWQLVWYVAATLLAAICIIVAYILQMSIRQRLCPPDLQGRVTATMSFVSWGSAPIGSLLGGITATLLGLRPTIWLAGLATLLGTAWLFFSPLRTLRSIPAPTPPQPADLEPRLPSPEAPLPSEAE</sequence>
<evidence type="ECO:0000256" key="4">
    <source>
        <dbReference type="ARBA" id="ARBA00022989"/>
    </source>
</evidence>
<dbReference type="RefSeq" id="WP_132194488.1">
    <property type="nucleotide sequence ID" value="NZ_SLWM01000021.1"/>
</dbReference>
<dbReference type="Pfam" id="PF07690">
    <property type="entry name" value="MFS_1"/>
    <property type="match status" value="1"/>
</dbReference>
<evidence type="ECO:0000256" key="7">
    <source>
        <dbReference type="SAM" id="Phobius"/>
    </source>
</evidence>
<name>A0ABY2BAX5_9ACTN</name>
<feature type="domain" description="Major facilitator superfamily (MFS) profile" evidence="8">
    <location>
        <begin position="217"/>
        <end position="434"/>
    </location>
</feature>
<evidence type="ECO:0000256" key="5">
    <source>
        <dbReference type="ARBA" id="ARBA00023136"/>
    </source>
</evidence>
<feature type="transmembrane region" description="Helical" evidence="7">
    <location>
        <begin position="354"/>
        <end position="376"/>
    </location>
</feature>
<dbReference type="PANTHER" id="PTHR23513">
    <property type="entry name" value="INTEGRAL MEMBRANE EFFLUX PROTEIN-RELATED"/>
    <property type="match status" value="1"/>
</dbReference>
<evidence type="ECO:0000313" key="9">
    <source>
        <dbReference type="EMBL" id="TCO13990.1"/>
    </source>
</evidence>
<dbReference type="InterPro" id="IPR036259">
    <property type="entry name" value="MFS_trans_sf"/>
</dbReference>
<dbReference type="InterPro" id="IPR011701">
    <property type="entry name" value="MFS"/>
</dbReference>
<protein>
    <submittedName>
        <fullName evidence="9">MFS family arabinose efflux permease</fullName>
    </submittedName>
</protein>
<evidence type="ECO:0000256" key="1">
    <source>
        <dbReference type="ARBA" id="ARBA00004651"/>
    </source>
</evidence>
<keyword evidence="10" id="KW-1185">Reference proteome</keyword>
<dbReference type="PROSITE" id="PS50850">
    <property type="entry name" value="MFS"/>
    <property type="match status" value="1"/>
</dbReference>
<feature type="transmembrane region" description="Helical" evidence="7">
    <location>
        <begin position="106"/>
        <end position="125"/>
    </location>
</feature>
<evidence type="ECO:0000259" key="8">
    <source>
        <dbReference type="PROSITE" id="PS50850"/>
    </source>
</evidence>
<evidence type="ECO:0000256" key="3">
    <source>
        <dbReference type="ARBA" id="ARBA00022692"/>
    </source>
</evidence>
<organism evidence="9 10">
    <name type="scientific">Kribbella orskensis</name>
    <dbReference type="NCBI Taxonomy" id="2512216"/>
    <lineage>
        <taxon>Bacteria</taxon>
        <taxon>Bacillati</taxon>
        <taxon>Actinomycetota</taxon>
        <taxon>Actinomycetes</taxon>
        <taxon>Propionibacteriales</taxon>
        <taxon>Kribbellaceae</taxon>
        <taxon>Kribbella</taxon>
    </lineage>
</organism>
<feature type="transmembrane region" description="Helical" evidence="7">
    <location>
        <begin position="226"/>
        <end position="249"/>
    </location>
</feature>
<feature type="transmembrane region" description="Helical" evidence="7">
    <location>
        <begin position="50"/>
        <end position="70"/>
    </location>
</feature>
<dbReference type="EMBL" id="SLWM01000021">
    <property type="protein sequence ID" value="TCO13990.1"/>
    <property type="molecule type" value="Genomic_DNA"/>
</dbReference>
<gene>
    <name evidence="9" type="ORF">EV644_12170</name>
</gene>
<dbReference type="InterPro" id="IPR020846">
    <property type="entry name" value="MFS_dom"/>
</dbReference>
<dbReference type="Proteomes" id="UP000295818">
    <property type="component" value="Unassembled WGS sequence"/>
</dbReference>
<comment type="subcellular location">
    <subcellularLocation>
        <location evidence="1">Cell membrane</location>
        <topology evidence="1">Multi-pass membrane protein</topology>
    </subcellularLocation>
</comment>
<feature type="transmembrane region" description="Helical" evidence="7">
    <location>
        <begin position="77"/>
        <end position="100"/>
    </location>
</feature>
<feature type="transmembrane region" description="Helical" evidence="7">
    <location>
        <begin position="289"/>
        <end position="307"/>
    </location>
</feature>
<keyword evidence="2" id="KW-1003">Cell membrane</keyword>
<proteinExistence type="predicted"/>
<feature type="transmembrane region" description="Helical" evidence="7">
    <location>
        <begin position="313"/>
        <end position="333"/>
    </location>
</feature>
<feature type="transmembrane region" description="Helical" evidence="7">
    <location>
        <begin position="21"/>
        <end position="44"/>
    </location>
</feature>
<feature type="region of interest" description="Disordered" evidence="6">
    <location>
        <begin position="409"/>
        <end position="434"/>
    </location>
</feature>
<dbReference type="CDD" id="cd06173">
    <property type="entry name" value="MFS_MefA_like"/>
    <property type="match status" value="1"/>
</dbReference>
<keyword evidence="4 7" id="KW-1133">Transmembrane helix</keyword>
<evidence type="ECO:0000256" key="2">
    <source>
        <dbReference type="ARBA" id="ARBA00022475"/>
    </source>
</evidence>
<feature type="transmembrane region" description="Helical" evidence="7">
    <location>
        <begin position="382"/>
        <end position="398"/>
    </location>
</feature>
<feature type="transmembrane region" description="Helical" evidence="7">
    <location>
        <begin position="255"/>
        <end position="277"/>
    </location>
</feature>
<feature type="transmembrane region" description="Helical" evidence="7">
    <location>
        <begin position="170"/>
        <end position="188"/>
    </location>
</feature>
<dbReference type="PANTHER" id="PTHR23513:SF6">
    <property type="entry name" value="MAJOR FACILITATOR SUPERFAMILY ASSOCIATED DOMAIN-CONTAINING PROTEIN"/>
    <property type="match status" value="1"/>
</dbReference>
<keyword evidence="5 7" id="KW-0472">Membrane</keyword>
<comment type="caution">
    <text evidence="9">The sequence shown here is derived from an EMBL/GenBank/DDBJ whole genome shotgun (WGS) entry which is preliminary data.</text>
</comment>
<keyword evidence="3 7" id="KW-0812">Transmembrane</keyword>